<keyword evidence="4" id="KW-1185">Reference proteome</keyword>
<feature type="chain" id="PRO_5043140433" evidence="2">
    <location>
        <begin position="21"/>
        <end position="200"/>
    </location>
</feature>
<reference evidence="3 4" key="2">
    <citation type="submission" date="2018-11" db="EMBL/GenBank/DDBJ databases">
        <authorList>
            <consortium name="Pathogen Informatics"/>
        </authorList>
    </citation>
    <scope>NUCLEOTIDE SEQUENCE [LARGE SCALE GENOMIC DNA]</scope>
</reference>
<feature type="compositionally biased region" description="Polar residues" evidence="1">
    <location>
        <begin position="126"/>
        <end position="140"/>
    </location>
</feature>
<feature type="region of interest" description="Disordered" evidence="1">
    <location>
        <begin position="122"/>
        <end position="178"/>
    </location>
</feature>
<evidence type="ECO:0000313" key="3">
    <source>
        <dbReference type="EMBL" id="VDP43865.1"/>
    </source>
</evidence>
<evidence type="ECO:0000256" key="1">
    <source>
        <dbReference type="SAM" id="MobiDB-lite"/>
    </source>
</evidence>
<feature type="compositionally biased region" description="Polar residues" evidence="1">
    <location>
        <begin position="165"/>
        <end position="175"/>
    </location>
</feature>
<accession>A0A183J7Q1</accession>
<dbReference type="AlphaFoldDB" id="A0A183J7Q1"/>
<protein>
    <submittedName>
        <fullName evidence="5">Secreted protein</fullName>
    </submittedName>
</protein>
<dbReference type="EMBL" id="UZAM01016578">
    <property type="protein sequence ID" value="VDP43865.1"/>
    <property type="molecule type" value="Genomic_DNA"/>
</dbReference>
<reference evidence="5" key="1">
    <citation type="submission" date="2016-06" db="UniProtKB">
        <authorList>
            <consortium name="WormBaseParasite"/>
        </authorList>
    </citation>
    <scope>IDENTIFICATION</scope>
</reference>
<name>A0A183J7Q1_9BILA</name>
<evidence type="ECO:0000256" key="2">
    <source>
        <dbReference type="SAM" id="SignalP"/>
    </source>
</evidence>
<organism evidence="5">
    <name type="scientific">Soboliphyme baturini</name>
    <dbReference type="NCBI Taxonomy" id="241478"/>
    <lineage>
        <taxon>Eukaryota</taxon>
        <taxon>Metazoa</taxon>
        <taxon>Ecdysozoa</taxon>
        <taxon>Nematoda</taxon>
        <taxon>Enoplea</taxon>
        <taxon>Dorylaimia</taxon>
        <taxon>Dioctophymatida</taxon>
        <taxon>Dioctophymatoidea</taxon>
        <taxon>Soboliphymatidae</taxon>
        <taxon>Soboliphyme</taxon>
    </lineage>
</organism>
<feature type="signal peptide" evidence="2">
    <location>
        <begin position="1"/>
        <end position="20"/>
    </location>
</feature>
<keyword evidence="2" id="KW-0732">Signal</keyword>
<evidence type="ECO:0000313" key="5">
    <source>
        <dbReference type="WBParaSite" id="SBAD_0001229601-mRNA-1"/>
    </source>
</evidence>
<gene>
    <name evidence="3" type="ORF">SBAD_LOCUS11899</name>
</gene>
<dbReference type="Proteomes" id="UP000270296">
    <property type="component" value="Unassembled WGS sequence"/>
</dbReference>
<proteinExistence type="predicted"/>
<evidence type="ECO:0000313" key="4">
    <source>
        <dbReference type="Proteomes" id="UP000270296"/>
    </source>
</evidence>
<sequence>MPSTACALFVIVSVLLNVLAVKSVNISAGNSQKPRSNFFAGYGAPPQAAYGQVASVHSLPHGYSPQVGLEVTASPPAVYSQHHSKNPAGGKFEMTNPFQTNTINVLMATVADGCGGRIQQAGCEPSPTNVESPVETNVESTRPVEEPKYYGSQHYGSSPYAGHVPQQNIQPSQAKPSVVSMQIFPATEQQYTAMKPHQPQ</sequence>
<dbReference type="WBParaSite" id="SBAD_0001229601-mRNA-1">
    <property type="protein sequence ID" value="SBAD_0001229601-mRNA-1"/>
    <property type="gene ID" value="SBAD_0001229601"/>
</dbReference>